<sequence length="612" mass="71560">MASSGKKGKKSKGKTLALTDFLQETPGPAPTLPIRKSTLNWAEEVENTYDSYESRPKANVVLPTAPKAARGLDDYSDKVPQKPPYMAYLSNLPYDVSENEIADFFENLKITNMRIPKDDKPGEQPKLKGFGYVEFADREGLLEALAITDCTIKGRRIRIEVASNSENERRRGGRMDMGRDRGDRSDIMSDWRSRTESTDSDRRLPPPNRDRERDRERERDTTSSWRDASDRPSFRDDRFNRDGERKGFDRDNDRRGGFDRDGDRRGFDSDRRGFNRDGRRGFGPRQDDRNGGFNRGGRDDPPERNEPRERPKLNLMPRSIPLEDAAIVAPAQEKESEPTAVPSSKIFGEAKPVDTTARERQIEEILAKESFKTTLPRDEKRREGDRSPKRNSPERRRFSPRRVSPDRRKRTPERRRYSPDRKRFSPERRRNSPERRRISPERKRISPERKRISPERRRYSPDRRRNSPDRRRNSPERRRGSPERRRNSPERRRISPEKRERKNSTPDRKDSPPRRRRSSDRSDSQKSPDYKSNSPDRKKKSPTRRRGSRSPPRGGGPGRKNDGDARSDKPQQREKEKPKREREMPKLKEPEPPNFVGSNKYAFLPSDDDSNY</sequence>
<dbReference type="PROSITE" id="PS50102">
    <property type="entry name" value="RRM"/>
    <property type="match status" value="1"/>
</dbReference>
<evidence type="ECO:0000256" key="1">
    <source>
        <dbReference type="ARBA" id="ARBA00022884"/>
    </source>
</evidence>
<feature type="compositionally biased region" description="Basic residues" evidence="3">
    <location>
        <begin position="537"/>
        <end position="548"/>
    </location>
</feature>
<dbReference type="SUPFAM" id="SSF54928">
    <property type="entry name" value="RNA-binding domain, RBD"/>
    <property type="match status" value="1"/>
</dbReference>
<evidence type="ECO:0000313" key="6">
    <source>
        <dbReference type="Proteomes" id="UP001458880"/>
    </source>
</evidence>
<feature type="compositionally biased region" description="Basic and acidic residues" evidence="3">
    <location>
        <begin position="166"/>
        <end position="312"/>
    </location>
</feature>
<organism evidence="5 6">
    <name type="scientific">Popillia japonica</name>
    <name type="common">Japanese beetle</name>
    <dbReference type="NCBI Taxonomy" id="7064"/>
    <lineage>
        <taxon>Eukaryota</taxon>
        <taxon>Metazoa</taxon>
        <taxon>Ecdysozoa</taxon>
        <taxon>Arthropoda</taxon>
        <taxon>Hexapoda</taxon>
        <taxon>Insecta</taxon>
        <taxon>Pterygota</taxon>
        <taxon>Neoptera</taxon>
        <taxon>Endopterygota</taxon>
        <taxon>Coleoptera</taxon>
        <taxon>Polyphaga</taxon>
        <taxon>Scarabaeiformia</taxon>
        <taxon>Scarabaeidae</taxon>
        <taxon>Rutelinae</taxon>
        <taxon>Popillia</taxon>
    </lineage>
</organism>
<feature type="region of interest" description="Disordered" evidence="3">
    <location>
        <begin position="165"/>
        <end position="612"/>
    </location>
</feature>
<feature type="domain" description="RRM" evidence="4">
    <location>
        <begin position="85"/>
        <end position="164"/>
    </location>
</feature>
<gene>
    <name evidence="5" type="ORF">QE152_g32361</name>
</gene>
<feature type="compositionally biased region" description="Basic and acidic residues" evidence="3">
    <location>
        <begin position="414"/>
        <end position="529"/>
    </location>
</feature>
<dbReference type="Proteomes" id="UP001458880">
    <property type="component" value="Unassembled WGS sequence"/>
</dbReference>
<reference evidence="5 6" key="1">
    <citation type="journal article" date="2024" name="BMC Genomics">
        <title>De novo assembly and annotation of Popillia japonica's genome with initial clues to its potential as an invasive pest.</title>
        <authorList>
            <person name="Cucini C."/>
            <person name="Boschi S."/>
            <person name="Funari R."/>
            <person name="Cardaioli E."/>
            <person name="Iannotti N."/>
            <person name="Marturano G."/>
            <person name="Paoli F."/>
            <person name="Bruttini M."/>
            <person name="Carapelli A."/>
            <person name="Frati F."/>
            <person name="Nardi F."/>
        </authorList>
    </citation>
    <scope>NUCLEOTIDE SEQUENCE [LARGE SCALE GENOMIC DNA]</scope>
    <source>
        <strain evidence="5">DMR45628</strain>
    </source>
</reference>
<keyword evidence="1 2" id="KW-0694">RNA-binding</keyword>
<keyword evidence="6" id="KW-1185">Reference proteome</keyword>
<dbReference type="AlphaFoldDB" id="A0AAW1IZA9"/>
<feature type="compositionally biased region" description="Basic and acidic residues" evidence="3">
    <location>
        <begin position="356"/>
        <end position="397"/>
    </location>
</feature>
<accession>A0AAW1IZA9</accession>
<evidence type="ECO:0000313" key="5">
    <source>
        <dbReference type="EMBL" id="KAK9695757.1"/>
    </source>
</evidence>
<proteinExistence type="predicted"/>
<dbReference type="InterPro" id="IPR012677">
    <property type="entry name" value="Nucleotide-bd_a/b_plait_sf"/>
</dbReference>
<feature type="compositionally biased region" description="Basic residues" evidence="3">
    <location>
        <begin position="1"/>
        <end position="13"/>
    </location>
</feature>
<evidence type="ECO:0000256" key="2">
    <source>
        <dbReference type="PROSITE-ProRule" id="PRU00176"/>
    </source>
</evidence>
<name>A0AAW1IZA9_POPJA</name>
<dbReference type="Pfam" id="PF00076">
    <property type="entry name" value="RRM_1"/>
    <property type="match status" value="1"/>
</dbReference>
<protein>
    <submittedName>
        <fullName evidence="5">RNA recognition motif</fullName>
    </submittedName>
</protein>
<evidence type="ECO:0000259" key="4">
    <source>
        <dbReference type="PROSITE" id="PS50102"/>
    </source>
</evidence>
<dbReference type="InterPro" id="IPR000504">
    <property type="entry name" value="RRM_dom"/>
</dbReference>
<feature type="compositionally biased region" description="Basic and acidic residues" evidence="3">
    <location>
        <begin position="559"/>
        <end position="591"/>
    </location>
</feature>
<feature type="region of interest" description="Disordered" evidence="3">
    <location>
        <begin position="1"/>
        <end position="34"/>
    </location>
</feature>
<dbReference type="Gene3D" id="3.30.70.330">
    <property type="match status" value="1"/>
</dbReference>
<dbReference type="SMART" id="SM00360">
    <property type="entry name" value="RRM"/>
    <property type="match status" value="1"/>
</dbReference>
<dbReference type="GO" id="GO:0003723">
    <property type="term" value="F:RNA binding"/>
    <property type="evidence" value="ECO:0007669"/>
    <property type="project" value="UniProtKB-UniRule"/>
</dbReference>
<evidence type="ECO:0000256" key="3">
    <source>
        <dbReference type="SAM" id="MobiDB-lite"/>
    </source>
</evidence>
<comment type="caution">
    <text evidence="5">The sequence shown here is derived from an EMBL/GenBank/DDBJ whole genome shotgun (WGS) entry which is preliminary data.</text>
</comment>
<dbReference type="EMBL" id="JASPKY010000471">
    <property type="protein sequence ID" value="KAK9695757.1"/>
    <property type="molecule type" value="Genomic_DNA"/>
</dbReference>
<dbReference type="InterPro" id="IPR035979">
    <property type="entry name" value="RBD_domain_sf"/>
</dbReference>